<dbReference type="Proteomes" id="UP000439903">
    <property type="component" value="Unassembled WGS sequence"/>
</dbReference>
<proteinExistence type="predicted"/>
<accession>A0A8H4ES60</accession>
<protein>
    <submittedName>
        <fullName evidence="1">Uncharacterized protein</fullName>
    </submittedName>
</protein>
<reference evidence="1 2" key="1">
    <citation type="journal article" date="2019" name="Environ. Microbiol.">
        <title>At the nexus of three kingdoms: the genome of the mycorrhizal fungus Gigaspora margarita provides insights into plant, endobacterial and fungal interactions.</title>
        <authorList>
            <person name="Venice F."/>
            <person name="Ghignone S."/>
            <person name="Salvioli di Fossalunga A."/>
            <person name="Amselem J."/>
            <person name="Novero M."/>
            <person name="Xianan X."/>
            <person name="Sedzielewska Toro K."/>
            <person name="Morin E."/>
            <person name="Lipzen A."/>
            <person name="Grigoriev I.V."/>
            <person name="Henrissat B."/>
            <person name="Martin F.M."/>
            <person name="Bonfante P."/>
        </authorList>
    </citation>
    <scope>NUCLEOTIDE SEQUENCE [LARGE SCALE GENOMIC DNA]</scope>
    <source>
        <strain evidence="1 2">BEG34</strain>
    </source>
</reference>
<comment type="caution">
    <text evidence="1">The sequence shown here is derived from an EMBL/GenBank/DDBJ whole genome shotgun (WGS) entry which is preliminary data.</text>
</comment>
<dbReference type="AlphaFoldDB" id="A0A8H4ES60"/>
<dbReference type="EMBL" id="WTPW01000130">
    <property type="protein sequence ID" value="KAF0543794.1"/>
    <property type="molecule type" value="Genomic_DNA"/>
</dbReference>
<evidence type="ECO:0000313" key="1">
    <source>
        <dbReference type="EMBL" id="KAF0543794.1"/>
    </source>
</evidence>
<dbReference type="OrthoDB" id="2373197at2759"/>
<organism evidence="1 2">
    <name type="scientific">Gigaspora margarita</name>
    <dbReference type="NCBI Taxonomy" id="4874"/>
    <lineage>
        <taxon>Eukaryota</taxon>
        <taxon>Fungi</taxon>
        <taxon>Fungi incertae sedis</taxon>
        <taxon>Mucoromycota</taxon>
        <taxon>Glomeromycotina</taxon>
        <taxon>Glomeromycetes</taxon>
        <taxon>Diversisporales</taxon>
        <taxon>Gigasporaceae</taxon>
        <taxon>Gigaspora</taxon>
    </lineage>
</organism>
<evidence type="ECO:0000313" key="2">
    <source>
        <dbReference type="Proteomes" id="UP000439903"/>
    </source>
</evidence>
<gene>
    <name evidence="1" type="ORF">F8M41_003289</name>
</gene>
<keyword evidence="2" id="KW-1185">Reference proteome</keyword>
<sequence>MAMTPSGWCNDCEIYSITLKRYEKLVQQKIQQLADIEEEDILVQEKIRLTRQDIRNIQTHETRNKSEMQDFIEHVPQNEDSIFMDDNDVDELLRGTSNTNQVPPPTKSYKPMVPAAFISNIPRSISQESLRETLEREFGKVLGLTVWEYHRSALKKNAEMQSYRKAIERRVIYVGPIALTISR</sequence>
<name>A0A8H4ES60_GIGMA</name>